<dbReference type="PANTHER" id="PTHR31302">
    <property type="entry name" value="TRANSMEMBRANE PROTEIN WITH METALLOPHOSPHOESTERASE DOMAIN-RELATED"/>
    <property type="match status" value="1"/>
</dbReference>
<protein>
    <submittedName>
        <fullName evidence="4">Metallophosphoesterase</fullName>
    </submittedName>
</protein>
<dbReference type="InterPro" id="IPR004843">
    <property type="entry name" value="Calcineurin-like_PHP"/>
</dbReference>
<keyword evidence="5" id="KW-1185">Reference proteome</keyword>
<name>A0A6N6MVV3_9HYPH</name>
<dbReference type="GO" id="GO:0009245">
    <property type="term" value="P:lipid A biosynthetic process"/>
    <property type="evidence" value="ECO:0007669"/>
    <property type="project" value="TreeGrafter"/>
</dbReference>
<sequence length="311" mass="33813">MLILPSRRQFLAGLGGAGALAVSTGVYAFDIEPLHRLVVTRYAPALPGWTPGLSLRVAVLADFHVGEPYMPLDRIAEIVDTTNALRPDLILMLGDYPGGPSVVRRRVPLSDFARVVRPLKAPLGVHAILGNHDWWDDRVAQRTRSGPCEAQRELEAVGIPVMENDVLRLTKDGLPFWVAGLGDQEPFVLWGDHRGRDDLPGTLAKVADDAPVLLMVHEPDIFLRVPDRVSLTLAGHTHGGQIRIFGYSPVIPSRRANDFAYGHIVKDGRHMIVSGGFGVSRVPVRFGVPPEIVLLELGAPPRLAAGPDRPA</sequence>
<evidence type="ECO:0000313" key="5">
    <source>
        <dbReference type="Proteomes" id="UP000441523"/>
    </source>
</evidence>
<dbReference type="InterPro" id="IPR029052">
    <property type="entry name" value="Metallo-depent_PP-like"/>
</dbReference>
<accession>A0A6N6MVV3</accession>
<gene>
    <name evidence="4" type="ORF">F6X51_06305</name>
</gene>
<dbReference type="SUPFAM" id="SSF56300">
    <property type="entry name" value="Metallo-dependent phosphatases"/>
    <property type="match status" value="1"/>
</dbReference>
<dbReference type="Pfam" id="PF00149">
    <property type="entry name" value="Metallophos"/>
    <property type="match status" value="1"/>
</dbReference>
<proteinExistence type="predicted"/>
<evidence type="ECO:0000313" key="4">
    <source>
        <dbReference type="EMBL" id="KAB1074733.1"/>
    </source>
</evidence>
<dbReference type="Gene3D" id="3.60.21.10">
    <property type="match status" value="1"/>
</dbReference>
<dbReference type="RefSeq" id="WP_150962374.1">
    <property type="nucleotide sequence ID" value="NZ_VZZJ01000004.1"/>
</dbReference>
<dbReference type="Proteomes" id="UP000441523">
    <property type="component" value="Unassembled WGS sequence"/>
</dbReference>
<keyword evidence="1" id="KW-0479">Metal-binding</keyword>
<dbReference type="InterPro" id="IPR051158">
    <property type="entry name" value="Metallophosphoesterase_sf"/>
</dbReference>
<dbReference type="InterPro" id="IPR006311">
    <property type="entry name" value="TAT_signal"/>
</dbReference>
<dbReference type="PANTHER" id="PTHR31302:SF31">
    <property type="entry name" value="PHOSPHODIESTERASE YAEI"/>
    <property type="match status" value="1"/>
</dbReference>
<keyword evidence="2" id="KW-0378">Hydrolase</keyword>
<organism evidence="4 5">
    <name type="scientific">Methylobacterium planeticum</name>
    <dbReference type="NCBI Taxonomy" id="2615211"/>
    <lineage>
        <taxon>Bacteria</taxon>
        <taxon>Pseudomonadati</taxon>
        <taxon>Pseudomonadota</taxon>
        <taxon>Alphaproteobacteria</taxon>
        <taxon>Hyphomicrobiales</taxon>
        <taxon>Methylobacteriaceae</taxon>
        <taxon>Methylobacterium</taxon>
    </lineage>
</organism>
<feature type="domain" description="Calcineurin-like phosphoesterase" evidence="3">
    <location>
        <begin position="55"/>
        <end position="239"/>
    </location>
</feature>
<dbReference type="PROSITE" id="PS51318">
    <property type="entry name" value="TAT"/>
    <property type="match status" value="1"/>
</dbReference>
<dbReference type="EMBL" id="VZZJ01000004">
    <property type="protein sequence ID" value="KAB1074733.1"/>
    <property type="molecule type" value="Genomic_DNA"/>
</dbReference>
<evidence type="ECO:0000259" key="3">
    <source>
        <dbReference type="Pfam" id="PF00149"/>
    </source>
</evidence>
<dbReference type="GO" id="GO:0016020">
    <property type="term" value="C:membrane"/>
    <property type="evidence" value="ECO:0007669"/>
    <property type="project" value="GOC"/>
</dbReference>
<evidence type="ECO:0000256" key="2">
    <source>
        <dbReference type="ARBA" id="ARBA00022801"/>
    </source>
</evidence>
<dbReference type="CDD" id="cd07385">
    <property type="entry name" value="MPP_YkuE_C"/>
    <property type="match status" value="1"/>
</dbReference>
<reference evidence="4 5" key="1">
    <citation type="submission" date="2019-09" db="EMBL/GenBank/DDBJ databases">
        <title>YIM 132548 draft genome.</title>
        <authorList>
            <person name="Jiang L."/>
        </authorList>
    </citation>
    <scope>NUCLEOTIDE SEQUENCE [LARGE SCALE GENOMIC DNA]</scope>
    <source>
        <strain evidence="4 5">YIM 132548</strain>
    </source>
</reference>
<evidence type="ECO:0000256" key="1">
    <source>
        <dbReference type="ARBA" id="ARBA00022723"/>
    </source>
</evidence>
<dbReference type="AlphaFoldDB" id="A0A6N6MVV3"/>
<dbReference type="GO" id="GO:0046872">
    <property type="term" value="F:metal ion binding"/>
    <property type="evidence" value="ECO:0007669"/>
    <property type="project" value="UniProtKB-KW"/>
</dbReference>
<comment type="caution">
    <text evidence="4">The sequence shown here is derived from an EMBL/GenBank/DDBJ whole genome shotgun (WGS) entry which is preliminary data.</text>
</comment>
<dbReference type="GO" id="GO:0008758">
    <property type="term" value="F:UDP-2,3-diacylglucosamine hydrolase activity"/>
    <property type="evidence" value="ECO:0007669"/>
    <property type="project" value="TreeGrafter"/>
</dbReference>